<evidence type="ECO:0000256" key="13">
    <source>
        <dbReference type="ARBA" id="ARBA00023268"/>
    </source>
</evidence>
<feature type="domain" description="Siroheme synthase central" evidence="19">
    <location>
        <begin position="150"/>
        <end position="175"/>
    </location>
</feature>
<dbReference type="GO" id="GO:0016829">
    <property type="term" value="F:lyase activity"/>
    <property type="evidence" value="ECO:0007669"/>
    <property type="project" value="UniProtKB-KW"/>
</dbReference>
<dbReference type="InterPro" id="IPR012066">
    <property type="entry name" value="Met1_fungi"/>
</dbReference>
<comment type="catalytic activity">
    <reaction evidence="14">
        <text>precorrin-2 + NAD(+) = sirohydrochlorin + NADH + 2 H(+)</text>
        <dbReference type="Rhea" id="RHEA:15613"/>
        <dbReference type="ChEBI" id="CHEBI:15378"/>
        <dbReference type="ChEBI" id="CHEBI:57540"/>
        <dbReference type="ChEBI" id="CHEBI:57945"/>
        <dbReference type="ChEBI" id="CHEBI:58351"/>
        <dbReference type="ChEBI" id="CHEBI:58827"/>
        <dbReference type="EC" id="1.3.1.76"/>
    </reaction>
</comment>
<dbReference type="UniPathway" id="UPA00262">
    <property type="reaction ID" value="UER00222"/>
</dbReference>
<dbReference type="InterPro" id="IPR014776">
    <property type="entry name" value="4pyrrole_Mease_sub2"/>
</dbReference>
<keyword evidence="21" id="KW-1185">Reference proteome</keyword>
<dbReference type="Pfam" id="PF00590">
    <property type="entry name" value="TP_methylase"/>
    <property type="match status" value="1"/>
</dbReference>
<evidence type="ECO:0000256" key="5">
    <source>
        <dbReference type="ARBA" id="ARBA00022605"/>
    </source>
</evidence>
<dbReference type="InterPro" id="IPR014777">
    <property type="entry name" value="4pyrrole_Mease_sub1"/>
</dbReference>
<dbReference type="PANTHER" id="PTHR45790:SF6">
    <property type="entry name" value="UROPORPHYRINOGEN-III C-METHYLTRANSFERASE"/>
    <property type="match status" value="1"/>
</dbReference>
<dbReference type="Gene3D" id="3.40.50.720">
    <property type="entry name" value="NAD(P)-binding Rossmann-like Domain"/>
    <property type="match status" value="1"/>
</dbReference>
<feature type="domain" description="Tetrapyrrole methylase" evidence="18">
    <location>
        <begin position="276"/>
        <end position="482"/>
    </location>
</feature>
<dbReference type="STRING" id="1076935.U4LGG0"/>
<dbReference type="Proteomes" id="UP000018144">
    <property type="component" value="Unassembled WGS sequence"/>
</dbReference>
<evidence type="ECO:0000256" key="11">
    <source>
        <dbReference type="ARBA" id="ARBA00023239"/>
    </source>
</evidence>
<dbReference type="CDD" id="cd11642">
    <property type="entry name" value="SUMT"/>
    <property type="match status" value="1"/>
</dbReference>
<comment type="catalytic activity">
    <reaction evidence="15">
        <text>uroporphyrinogen III + 2 S-adenosyl-L-methionine = precorrin-2 + 2 S-adenosyl-L-homocysteine + H(+)</text>
        <dbReference type="Rhea" id="RHEA:32459"/>
        <dbReference type="ChEBI" id="CHEBI:15378"/>
        <dbReference type="ChEBI" id="CHEBI:57308"/>
        <dbReference type="ChEBI" id="CHEBI:57856"/>
        <dbReference type="ChEBI" id="CHEBI:58827"/>
        <dbReference type="ChEBI" id="CHEBI:59789"/>
        <dbReference type="EC" id="2.1.1.107"/>
    </reaction>
</comment>
<keyword evidence="13" id="KW-0511">Multifunctional enzyme</keyword>
<dbReference type="PIRSF" id="PIRSF036555">
    <property type="entry name" value="SUMT_yeast"/>
    <property type="match status" value="1"/>
</dbReference>
<evidence type="ECO:0000256" key="2">
    <source>
        <dbReference type="ARBA" id="ARBA00005879"/>
    </source>
</evidence>
<dbReference type="InterPro" id="IPR035996">
    <property type="entry name" value="4pyrrol_Methylase_sf"/>
</dbReference>
<evidence type="ECO:0000256" key="12">
    <source>
        <dbReference type="ARBA" id="ARBA00023244"/>
    </source>
</evidence>
<dbReference type="SUPFAM" id="SSF51735">
    <property type="entry name" value="NAD(P)-binding Rossmann-fold domains"/>
    <property type="match status" value="1"/>
</dbReference>
<keyword evidence="5" id="KW-0028">Amino-acid biosynthesis</keyword>
<comment type="pathway">
    <text evidence="1">Porphyrin-containing compound metabolism; siroheme biosynthesis; sirohydrochlorin from precorrin-2: step 1/1.</text>
</comment>
<dbReference type="Gene3D" id="3.30.950.10">
    <property type="entry name" value="Methyltransferase, Cobalt-precorrin-4 Transmethylase, Domain 2"/>
    <property type="match status" value="1"/>
</dbReference>
<dbReference type="GO" id="GO:0004851">
    <property type="term" value="F:uroporphyrin-III C-methyltransferase activity"/>
    <property type="evidence" value="ECO:0007669"/>
    <property type="project" value="UniProtKB-EC"/>
</dbReference>
<dbReference type="NCBIfam" id="TIGR01469">
    <property type="entry name" value="cobA_cysG_Cterm"/>
    <property type="match status" value="1"/>
</dbReference>
<keyword evidence="7" id="KW-0949">S-adenosyl-L-methionine</keyword>
<dbReference type="InterPro" id="IPR000878">
    <property type="entry name" value="4pyrrol_Mease"/>
</dbReference>
<keyword evidence="8" id="KW-0560">Oxidoreductase</keyword>
<evidence type="ECO:0000256" key="16">
    <source>
        <dbReference type="ARBA" id="ARBA00055636"/>
    </source>
</evidence>
<dbReference type="InterPro" id="IPR036291">
    <property type="entry name" value="NAD(P)-bd_dom_sf"/>
</dbReference>
<comment type="function">
    <text evidence="16">Siroheme synthase involved in methionine biosynthesis.</text>
</comment>
<protein>
    <submittedName>
        <fullName evidence="20">Similar to Uroporphyrinogen-III C-methyltransferase acc. no. P36150</fullName>
    </submittedName>
</protein>
<evidence type="ECO:0000256" key="17">
    <source>
        <dbReference type="RuleBase" id="RU003960"/>
    </source>
</evidence>
<dbReference type="Gene3D" id="3.40.1010.10">
    <property type="entry name" value="Cobalt-precorrin-4 Transmethylase, Domain 1"/>
    <property type="match status" value="1"/>
</dbReference>
<dbReference type="SUPFAM" id="SSF53790">
    <property type="entry name" value="Tetrapyrrole methylase"/>
    <property type="match status" value="1"/>
</dbReference>
<dbReference type="EMBL" id="HF935567">
    <property type="protein sequence ID" value="CCX10824.1"/>
    <property type="molecule type" value="Genomic_DNA"/>
</dbReference>
<proteinExistence type="inferred from homology"/>
<dbReference type="FunFam" id="3.40.1010.10:FF:000006">
    <property type="entry name" value="Siroheme synthase, putative"/>
    <property type="match status" value="1"/>
</dbReference>
<evidence type="ECO:0000256" key="8">
    <source>
        <dbReference type="ARBA" id="ARBA00023002"/>
    </source>
</evidence>
<evidence type="ECO:0000256" key="7">
    <source>
        <dbReference type="ARBA" id="ARBA00022691"/>
    </source>
</evidence>
<dbReference type="GO" id="GO:0032259">
    <property type="term" value="P:methylation"/>
    <property type="evidence" value="ECO:0007669"/>
    <property type="project" value="UniProtKB-KW"/>
</dbReference>
<dbReference type="Pfam" id="PF14824">
    <property type="entry name" value="Sirohm_synth_M"/>
    <property type="match status" value="1"/>
</dbReference>
<keyword evidence="10" id="KW-0486">Methionine biosynthesis</keyword>
<evidence type="ECO:0000256" key="9">
    <source>
        <dbReference type="ARBA" id="ARBA00023027"/>
    </source>
</evidence>
<keyword evidence="4 17" id="KW-0489">Methyltransferase</keyword>
<dbReference type="PANTHER" id="PTHR45790">
    <property type="entry name" value="SIROHEME SYNTHASE-RELATED"/>
    <property type="match status" value="1"/>
</dbReference>
<sequence length="526" mass="56336">MPSLSPYPAAPGVPGVLPTLSGYAGLLTSRNSVGETHLLIGASPLAASRLQKSLDAGAKVILISPPTELPYSIQTHINSGTVIWHQRSFTSTDLTTLGRQEVENIVDLVWIVSHPDAAEISRHCRRLRVPVNVVDKPELCSFTLLASYTQGPLQIGVTTQGNGCKLASRIRREIVAGLPAGLGDACARIGKLRRRLIEEAGETPIDDADEATDQTATFNNFVTEGEEKTRRVRWLSQICEYWPLEKLVGLDMEALEGFHAEDIQAPAATTEGKRGTIALIGAGPGHPELLTTASLRAMETADLVLADKLVPAAVLELIPRRTPVFIAKKFPGNAEAAQEELLARGLAALKEGQTVVRLKQGDPYIYGRGGEEYLFFEKHGYVPKVLPGVTSALSAPMFAAIPATQRGVSDQVLICTGTGRKGEPPVPPEYVATRTTVFLMALHRIDKLVEELGTKGWPMDTPCAVVERASCADQRVVRTTLGVVGAAIEEVGSRPPGLLVVGKACGVLKGGWGEKGWVVEEGFDGF</sequence>
<organism evidence="20 21">
    <name type="scientific">Pyronema omphalodes (strain CBS 100304)</name>
    <name type="common">Pyronema confluens</name>
    <dbReference type="NCBI Taxonomy" id="1076935"/>
    <lineage>
        <taxon>Eukaryota</taxon>
        <taxon>Fungi</taxon>
        <taxon>Dikarya</taxon>
        <taxon>Ascomycota</taxon>
        <taxon>Pezizomycotina</taxon>
        <taxon>Pezizomycetes</taxon>
        <taxon>Pezizales</taxon>
        <taxon>Pyronemataceae</taxon>
        <taxon>Pyronema</taxon>
    </lineage>
</organism>
<evidence type="ECO:0000256" key="6">
    <source>
        <dbReference type="ARBA" id="ARBA00022679"/>
    </source>
</evidence>
<dbReference type="SUPFAM" id="SSF75615">
    <property type="entry name" value="Siroheme synthase middle domains-like"/>
    <property type="match status" value="1"/>
</dbReference>
<evidence type="ECO:0000259" key="19">
    <source>
        <dbReference type="Pfam" id="PF14824"/>
    </source>
</evidence>
<dbReference type="GO" id="GO:0009086">
    <property type="term" value="P:methionine biosynthetic process"/>
    <property type="evidence" value="ECO:0007669"/>
    <property type="project" value="UniProtKB-KW"/>
</dbReference>
<evidence type="ECO:0000313" key="21">
    <source>
        <dbReference type="Proteomes" id="UP000018144"/>
    </source>
</evidence>
<gene>
    <name evidence="20" type="ORF">PCON_10418</name>
</gene>
<keyword evidence="9" id="KW-0520">NAD</keyword>
<evidence type="ECO:0000256" key="3">
    <source>
        <dbReference type="ARBA" id="ARBA00022573"/>
    </source>
</evidence>
<accession>U4LGG0</accession>
<keyword evidence="6 17" id="KW-0808">Transferase</keyword>
<dbReference type="InterPro" id="IPR006366">
    <property type="entry name" value="CobA/CysG_C"/>
</dbReference>
<name>U4LGG0_PYROM</name>
<dbReference type="GO" id="GO:0043115">
    <property type="term" value="F:precorrin-2 dehydrogenase activity"/>
    <property type="evidence" value="ECO:0007669"/>
    <property type="project" value="UniProtKB-EC"/>
</dbReference>
<evidence type="ECO:0000256" key="15">
    <source>
        <dbReference type="ARBA" id="ARBA00052360"/>
    </source>
</evidence>
<keyword evidence="3" id="KW-0169">Cobalamin biosynthesis</keyword>
<evidence type="ECO:0000256" key="1">
    <source>
        <dbReference type="ARBA" id="ARBA00005010"/>
    </source>
</evidence>
<reference evidence="20 21" key="1">
    <citation type="journal article" date="2013" name="PLoS Genet.">
        <title>The genome and development-dependent transcriptomes of Pyronema confluens: a window into fungal evolution.</title>
        <authorList>
            <person name="Traeger S."/>
            <person name="Altegoer F."/>
            <person name="Freitag M."/>
            <person name="Gabaldon T."/>
            <person name="Kempken F."/>
            <person name="Kumar A."/>
            <person name="Marcet-Houben M."/>
            <person name="Poggeler S."/>
            <person name="Stajich J.E."/>
            <person name="Nowrousian M."/>
        </authorList>
    </citation>
    <scope>NUCLEOTIDE SEQUENCE [LARGE SCALE GENOMIC DNA]</scope>
    <source>
        <strain evidence="21">CBS 100304</strain>
        <tissue evidence="20">Vegetative mycelium</tissue>
    </source>
</reference>
<dbReference type="PROSITE" id="PS00840">
    <property type="entry name" value="SUMT_2"/>
    <property type="match status" value="1"/>
</dbReference>
<keyword evidence="12" id="KW-0627">Porphyrin biosynthesis</keyword>
<evidence type="ECO:0000256" key="10">
    <source>
        <dbReference type="ARBA" id="ARBA00023167"/>
    </source>
</evidence>
<evidence type="ECO:0000259" key="18">
    <source>
        <dbReference type="Pfam" id="PF00590"/>
    </source>
</evidence>
<dbReference type="InterPro" id="IPR006367">
    <property type="entry name" value="Sirohaem_synthase_N"/>
</dbReference>
<dbReference type="AlphaFoldDB" id="U4LGG0"/>
<dbReference type="OrthoDB" id="508204at2759"/>
<evidence type="ECO:0000256" key="4">
    <source>
        <dbReference type="ARBA" id="ARBA00022603"/>
    </source>
</evidence>
<dbReference type="FunFam" id="3.30.950.10:FF:000005">
    <property type="entry name" value="Uroporphyrin-III c-methyltransferase, putative"/>
    <property type="match status" value="1"/>
</dbReference>
<dbReference type="GO" id="GO:0000103">
    <property type="term" value="P:sulfate assimilation"/>
    <property type="evidence" value="ECO:0007669"/>
    <property type="project" value="InterPro"/>
</dbReference>
<dbReference type="GO" id="GO:0019354">
    <property type="term" value="P:siroheme biosynthetic process"/>
    <property type="evidence" value="ECO:0007669"/>
    <property type="project" value="UniProtKB-UniPathway"/>
</dbReference>
<dbReference type="eggNOG" id="KOG1527">
    <property type="taxonomic scope" value="Eukaryota"/>
</dbReference>
<dbReference type="Pfam" id="PF13241">
    <property type="entry name" value="NAD_binding_7"/>
    <property type="match status" value="1"/>
</dbReference>
<keyword evidence="11" id="KW-0456">Lyase</keyword>
<evidence type="ECO:0000256" key="14">
    <source>
        <dbReference type="ARBA" id="ARBA00047561"/>
    </source>
</evidence>
<dbReference type="OMA" id="TPCAIVE"/>
<evidence type="ECO:0000313" key="20">
    <source>
        <dbReference type="EMBL" id="CCX10824.1"/>
    </source>
</evidence>
<dbReference type="InterPro" id="IPR003043">
    <property type="entry name" value="Uropor_MeTrfase_CS"/>
</dbReference>
<dbReference type="InterPro" id="IPR050161">
    <property type="entry name" value="Siro_Cobalamin_biosynth"/>
</dbReference>
<dbReference type="InterPro" id="IPR028281">
    <property type="entry name" value="Sirohaem_synthase_central"/>
</dbReference>
<comment type="similarity">
    <text evidence="2 17">Belongs to the precorrin methyltransferase family.</text>
</comment>
<dbReference type="NCBIfam" id="TIGR01470">
    <property type="entry name" value="cysG_Nterm"/>
    <property type="match status" value="1"/>
</dbReference>